<dbReference type="EMBL" id="JACHMH010000001">
    <property type="protein sequence ID" value="MBB4677695.1"/>
    <property type="molecule type" value="Genomic_DNA"/>
</dbReference>
<evidence type="ECO:0000313" key="2">
    <source>
        <dbReference type="EMBL" id="MBB4677695.1"/>
    </source>
</evidence>
<organism evidence="2 3">
    <name type="scientific">Crossiella cryophila</name>
    <dbReference type="NCBI Taxonomy" id="43355"/>
    <lineage>
        <taxon>Bacteria</taxon>
        <taxon>Bacillati</taxon>
        <taxon>Actinomycetota</taxon>
        <taxon>Actinomycetes</taxon>
        <taxon>Pseudonocardiales</taxon>
        <taxon>Pseudonocardiaceae</taxon>
        <taxon>Crossiella</taxon>
    </lineage>
</organism>
<sequence>MRYPGAHPEHERRFRRFPRLAYVTIIITRVLAGVLGLALLALCALTFRAEPAPAHGRATLAEPCATGVCAVTVTWADRGAERALLSVTRAERDQAAQGIEVWGRKPFPGFWGRTELSTTPPAPQGPRWGLRIAFLLIGGLLLALGGSRRFGPALARLINPAGWRRARRFYGAEAGPNR</sequence>
<accession>A0A7W7CAQ6</accession>
<keyword evidence="1" id="KW-1133">Transmembrane helix</keyword>
<comment type="caution">
    <text evidence="2">The sequence shown here is derived from an EMBL/GenBank/DDBJ whole genome shotgun (WGS) entry which is preliminary data.</text>
</comment>
<dbReference type="AlphaFoldDB" id="A0A7W7CAQ6"/>
<feature type="transmembrane region" description="Helical" evidence="1">
    <location>
        <begin position="128"/>
        <end position="146"/>
    </location>
</feature>
<dbReference type="RefSeq" id="WP_185003610.1">
    <property type="nucleotide sequence ID" value="NZ_BAAAUI010000023.1"/>
</dbReference>
<reference evidence="2 3" key="1">
    <citation type="submission" date="2020-08" db="EMBL/GenBank/DDBJ databases">
        <title>Sequencing the genomes of 1000 actinobacteria strains.</title>
        <authorList>
            <person name="Klenk H.-P."/>
        </authorList>
    </citation>
    <scope>NUCLEOTIDE SEQUENCE [LARGE SCALE GENOMIC DNA]</scope>
    <source>
        <strain evidence="2 3">DSM 44230</strain>
    </source>
</reference>
<name>A0A7W7CAQ6_9PSEU</name>
<evidence type="ECO:0000256" key="1">
    <source>
        <dbReference type="SAM" id="Phobius"/>
    </source>
</evidence>
<evidence type="ECO:0000313" key="3">
    <source>
        <dbReference type="Proteomes" id="UP000533598"/>
    </source>
</evidence>
<proteinExistence type="predicted"/>
<feature type="transmembrane region" description="Helical" evidence="1">
    <location>
        <begin position="20"/>
        <end position="47"/>
    </location>
</feature>
<keyword evidence="1" id="KW-0472">Membrane</keyword>
<dbReference type="Proteomes" id="UP000533598">
    <property type="component" value="Unassembled WGS sequence"/>
</dbReference>
<protein>
    <submittedName>
        <fullName evidence="2">Uncharacterized protein</fullName>
    </submittedName>
</protein>
<keyword evidence="1" id="KW-0812">Transmembrane</keyword>
<gene>
    <name evidence="2" type="ORF">HNR67_003813</name>
</gene>
<keyword evidence="3" id="KW-1185">Reference proteome</keyword>